<protein>
    <submittedName>
        <fullName evidence="1">Uncharacterized protein</fullName>
    </submittedName>
</protein>
<evidence type="ECO:0000313" key="2">
    <source>
        <dbReference type="Proteomes" id="UP001529510"/>
    </source>
</evidence>
<keyword evidence="2" id="KW-1185">Reference proteome</keyword>
<accession>A0ABD0QVR8</accession>
<sequence length="50" mass="6218">IIPYMKQYEIETFSQGHENMALYWKDCYEAFMLSLHRRDREKGESKIRFQ</sequence>
<name>A0ABD0QVR8_CIRMR</name>
<dbReference type="EMBL" id="JAMKFB020000006">
    <property type="protein sequence ID" value="KAL0190328.1"/>
    <property type="molecule type" value="Genomic_DNA"/>
</dbReference>
<dbReference type="Pfam" id="PF16057">
    <property type="entry name" value="DUF4800"/>
    <property type="match status" value="1"/>
</dbReference>
<evidence type="ECO:0000313" key="1">
    <source>
        <dbReference type="EMBL" id="KAL0190328.1"/>
    </source>
</evidence>
<feature type="non-terminal residue" evidence="1">
    <location>
        <position position="50"/>
    </location>
</feature>
<dbReference type="AlphaFoldDB" id="A0ABD0QVR8"/>
<comment type="caution">
    <text evidence="1">The sequence shown here is derived from an EMBL/GenBank/DDBJ whole genome shotgun (WGS) entry which is preliminary data.</text>
</comment>
<proteinExistence type="predicted"/>
<dbReference type="Proteomes" id="UP001529510">
    <property type="component" value="Unassembled WGS sequence"/>
</dbReference>
<organism evidence="1 2">
    <name type="scientific">Cirrhinus mrigala</name>
    <name type="common">Mrigala</name>
    <dbReference type="NCBI Taxonomy" id="683832"/>
    <lineage>
        <taxon>Eukaryota</taxon>
        <taxon>Metazoa</taxon>
        <taxon>Chordata</taxon>
        <taxon>Craniata</taxon>
        <taxon>Vertebrata</taxon>
        <taxon>Euteleostomi</taxon>
        <taxon>Actinopterygii</taxon>
        <taxon>Neopterygii</taxon>
        <taxon>Teleostei</taxon>
        <taxon>Ostariophysi</taxon>
        <taxon>Cypriniformes</taxon>
        <taxon>Cyprinidae</taxon>
        <taxon>Labeoninae</taxon>
        <taxon>Labeonini</taxon>
        <taxon>Cirrhinus</taxon>
    </lineage>
</organism>
<reference evidence="1 2" key="1">
    <citation type="submission" date="2024-05" db="EMBL/GenBank/DDBJ databases">
        <title>Genome sequencing and assembly of Indian major carp, Cirrhinus mrigala (Hamilton, 1822).</title>
        <authorList>
            <person name="Mohindra V."/>
            <person name="Chowdhury L.M."/>
            <person name="Lal K."/>
            <person name="Jena J.K."/>
        </authorList>
    </citation>
    <scope>NUCLEOTIDE SEQUENCE [LARGE SCALE GENOMIC DNA]</scope>
    <source>
        <strain evidence="1">CM1030</strain>
        <tissue evidence="1">Blood</tissue>
    </source>
</reference>
<gene>
    <name evidence="1" type="ORF">M9458_013026</name>
</gene>
<feature type="non-terminal residue" evidence="1">
    <location>
        <position position="1"/>
    </location>
</feature>